<dbReference type="EMBL" id="FOGP01000007">
    <property type="protein sequence ID" value="SER67329.1"/>
    <property type="molecule type" value="Genomic_DNA"/>
</dbReference>
<dbReference type="PROSITE" id="PS50943">
    <property type="entry name" value="HTH_CROC1"/>
    <property type="match status" value="1"/>
</dbReference>
<gene>
    <name evidence="2" type="ORF">SAMN05216446_1682</name>
</gene>
<sequence length="84" mass="8906">MTQRDLAAATGLTEAAVSRYVTGAREPRAITVAKIAKALDVSPQELLGTVTNDEVDGAVRLIARNASFLTVEQRAELIAALAKR</sequence>
<organism evidence="2 3">
    <name type="scientific">Parafannyhessea umbonata</name>
    <dbReference type="NCBI Taxonomy" id="604330"/>
    <lineage>
        <taxon>Bacteria</taxon>
        <taxon>Bacillati</taxon>
        <taxon>Actinomycetota</taxon>
        <taxon>Coriobacteriia</taxon>
        <taxon>Coriobacteriales</taxon>
        <taxon>Atopobiaceae</taxon>
        <taxon>Parafannyhessea</taxon>
    </lineage>
</organism>
<proteinExistence type="predicted"/>
<dbReference type="SMART" id="SM00530">
    <property type="entry name" value="HTH_XRE"/>
    <property type="match status" value="1"/>
</dbReference>
<name>A0A1H9R5J6_9ACTN</name>
<keyword evidence="2" id="KW-0238">DNA-binding</keyword>
<evidence type="ECO:0000259" key="1">
    <source>
        <dbReference type="PROSITE" id="PS50943"/>
    </source>
</evidence>
<dbReference type="CDD" id="cd00093">
    <property type="entry name" value="HTH_XRE"/>
    <property type="match status" value="1"/>
</dbReference>
<feature type="domain" description="HTH cro/C1-type" evidence="1">
    <location>
        <begin position="1"/>
        <end position="46"/>
    </location>
</feature>
<dbReference type="AlphaFoldDB" id="A0A1H9R5J6"/>
<dbReference type="InterPro" id="IPR010982">
    <property type="entry name" value="Lambda_DNA-bd_dom_sf"/>
</dbReference>
<dbReference type="Gene3D" id="1.10.260.40">
    <property type="entry name" value="lambda repressor-like DNA-binding domains"/>
    <property type="match status" value="1"/>
</dbReference>
<protein>
    <submittedName>
        <fullName evidence="2">DNA-binding transcriptional regulator, XRE family</fullName>
    </submittedName>
</protein>
<evidence type="ECO:0000313" key="3">
    <source>
        <dbReference type="Proteomes" id="UP000199128"/>
    </source>
</evidence>
<dbReference type="Pfam" id="PF01381">
    <property type="entry name" value="HTH_3"/>
    <property type="match status" value="1"/>
</dbReference>
<dbReference type="InterPro" id="IPR001387">
    <property type="entry name" value="Cro/C1-type_HTH"/>
</dbReference>
<dbReference type="SUPFAM" id="SSF47413">
    <property type="entry name" value="lambda repressor-like DNA-binding domains"/>
    <property type="match status" value="1"/>
</dbReference>
<reference evidence="3" key="1">
    <citation type="submission" date="2016-10" db="EMBL/GenBank/DDBJ databases">
        <authorList>
            <person name="Varghese N."/>
            <person name="Submissions S."/>
        </authorList>
    </citation>
    <scope>NUCLEOTIDE SEQUENCE [LARGE SCALE GENOMIC DNA]</scope>
    <source>
        <strain evidence="3">KHGC19</strain>
    </source>
</reference>
<accession>A0A1H9R5J6</accession>
<dbReference type="GO" id="GO:0003677">
    <property type="term" value="F:DNA binding"/>
    <property type="evidence" value="ECO:0007669"/>
    <property type="project" value="UniProtKB-KW"/>
</dbReference>
<dbReference type="Proteomes" id="UP000199128">
    <property type="component" value="Unassembled WGS sequence"/>
</dbReference>
<evidence type="ECO:0000313" key="2">
    <source>
        <dbReference type="EMBL" id="SER67329.1"/>
    </source>
</evidence>